<evidence type="ECO:0000313" key="2">
    <source>
        <dbReference type="Proteomes" id="UP000633219"/>
    </source>
</evidence>
<comment type="caution">
    <text evidence="1">The sequence shown here is derived from an EMBL/GenBank/DDBJ whole genome shotgun (WGS) entry which is preliminary data.</text>
</comment>
<gene>
    <name evidence="1" type="ORF">JJB09_01365</name>
</gene>
<protein>
    <submittedName>
        <fullName evidence="1">Uncharacterized protein</fullName>
    </submittedName>
</protein>
<dbReference type="RefSeq" id="WP_201652015.1">
    <property type="nucleotide sequence ID" value="NZ_JAEQNC010000001.1"/>
</dbReference>
<organism evidence="1 2">
    <name type="scientific">Rhizobium setariae</name>
    <dbReference type="NCBI Taxonomy" id="2801340"/>
    <lineage>
        <taxon>Bacteria</taxon>
        <taxon>Pseudomonadati</taxon>
        <taxon>Pseudomonadota</taxon>
        <taxon>Alphaproteobacteria</taxon>
        <taxon>Hyphomicrobiales</taxon>
        <taxon>Rhizobiaceae</taxon>
        <taxon>Rhizobium/Agrobacterium group</taxon>
        <taxon>Rhizobium</taxon>
    </lineage>
</organism>
<proteinExistence type="predicted"/>
<reference evidence="1" key="1">
    <citation type="submission" date="2021-01" db="EMBL/GenBank/DDBJ databases">
        <title>Rhizobium sp. strain KVB221 16S ribosomal RNA gene Genome sequencing and assembly.</title>
        <authorList>
            <person name="Kang M."/>
        </authorList>
    </citation>
    <scope>NUCLEOTIDE SEQUENCE</scope>
    <source>
        <strain evidence="1">KVB221</strain>
    </source>
</reference>
<keyword evidence="2" id="KW-1185">Reference proteome</keyword>
<dbReference type="AlphaFoldDB" id="A0A936YQT1"/>
<name>A0A936YQT1_9HYPH</name>
<dbReference type="EMBL" id="JAEQNC010000001">
    <property type="protein sequence ID" value="MBL0370665.1"/>
    <property type="molecule type" value="Genomic_DNA"/>
</dbReference>
<dbReference type="Proteomes" id="UP000633219">
    <property type="component" value="Unassembled WGS sequence"/>
</dbReference>
<sequence>MKKCPHTVEREKLVAEALRPVATELRLIDAADLVSLVRYERWGNLSDLVSSAAELYFLPGTVKFGIGGDYNLDWNRLPEILLDLEIKPAGVTIYAKLSLTDELAGLEISHIAFHSPSLDADENTAFLARSLLEARFVVPSAMGGAGEMSHSGNLH</sequence>
<evidence type="ECO:0000313" key="1">
    <source>
        <dbReference type="EMBL" id="MBL0370665.1"/>
    </source>
</evidence>
<accession>A0A936YQT1</accession>